<dbReference type="GO" id="GO:0046872">
    <property type="term" value="F:metal ion binding"/>
    <property type="evidence" value="ECO:0007669"/>
    <property type="project" value="UniProtKB-KW"/>
</dbReference>
<evidence type="ECO:0000313" key="8">
    <source>
        <dbReference type="Proteomes" id="UP000776700"/>
    </source>
</evidence>
<dbReference type="GO" id="GO:0043571">
    <property type="term" value="P:maintenance of CRISPR repeat elements"/>
    <property type="evidence" value="ECO:0007669"/>
    <property type="project" value="InterPro"/>
</dbReference>
<evidence type="ECO:0000256" key="5">
    <source>
        <dbReference type="ARBA" id="ARBA00022842"/>
    </source>
</evidence>
<evidence type="ECO:0000256" key="2">
    <source>
        <dbReference type="ARBA" id="ARBA00022723"/>
    </source>
</evidence>
<keyword evidence="5" id="KW-0460">Magnesium</keyword>
<dbReference type="InterPro" id="IPR002729">
    <property type="entry name" value="CRISPR-assoc_Cas1"/>
</dbReference>
<dbReference type="GO" id="GO:0004519">
    <property type="term" value="F:endonuclease activity"/>
    <property type="evidence" value="ECO:0007669"/>
    <property type="project" value="UniProtKB-KW"/>
</dbReference>
<keyword evidence="2" id="KW-0479">Metal-binding</keyword>
<evidence type="ECO:0000256" key="3">
    <source>
        <dbReference type="ARBA" id="ARBA00022759"/>
    </source>
</evidence>
<evidence type="ECO:0000256" key="6">
    <source>
        <dbReference type="ARBA" id="ARBA00023118"/>
    </source>
</evidence>
<gene>
    <name evidence="7" type="ORF">K8V90_01535</name>
</gene>
<feature type="non-terminal residue" evidence="7">
    <location>
        <position position="96"/>
    </location>
</feature>
<keyword evidence="1" id="KW-0540">Nuclease</keyword>
<keyword evidence="3 7" id="KW-0255">Endonuclease</keyword>
<dbReference type="GO" id="GO:0051607">
    <property type="term" value="P:defense response to virus"/>
    <property type="evidence" value="ECO:0007669"/>
    <property type="project" value="UniProtKB-KW"/>
</dbReference>
<dbReference type="EMBL" id="DYUB01000055">
    <property type="protein sequence ID" value="HJG95766.1"/>
    <property type="molecule type" value="Genomic_DNA"/>
</dbReference>
<organism evidence="7 8">
    <name type="scientific">Romboutsia timonensis</name>
    <dbReference type="NCBI Taxonomy" id="1776391"/>
    <lineage>
        <taxon>Bacteria</taxon>
        <taxon>Bacillati</taxon>
        <taxon>Bacillota</taxon>
        <taxon>Clostridia</taxon>
        <taxon>Peptostreptococcales</taxon>
        <taxon>Peptostreptococcaceae</taxon>
        <taxon>Romboutsia</taxon>
    </lineage>
</organism>
<dbReference type="AlphaFoldDB" id="A0A921MYX8"/>
<evidence type="ECO:0000256" key="4">
    <source>
        <dbReference type="ARBA" id="ARBA00022801"/>
    </source>
</evidence>
<evidence type="ECO:0000313" key="7">
    <source>
        <dbReference type="EMBL" id="HJG95766.1"/>
    </source>
</evidence>
<dbReference type="Proteomes" id="UP000776700">
    <property type="component" value="Unassembled WGS sequence"/>
</dbReference>
<protein>
    <submittedName>
        <fullName evidence="7">Type II CRISPR-associated endonuclease Cas1</fullName>
    </submittedName>
</protein>
<reference evidence="7" key="2">
    <citation type="submission" date="2021-09" db="EMBL/GenBank/DDBJ databases">
        <authorList>
            <person name="Gilroy R."/>
        </authorList>
    </citation>
    <scope>NUCLEOTIDE SEQUENCE</scope>
    <source>
        <strain evidence="7">1277</strain>
    </source>
</reference>
<dbReference type="InterPro" id="IPR042211">
    <property type="entry name" value="CRISPR-assoc_Cas1_N"/>
</dbReference>
<reference evidence="7" key="1">
    <citation type="journal article" date="2021" name="PeerJ">
        <title>Extensive microbial diversity within the chicken gut microbiome revealed by metagenomics and culture.</title>
        <authorList>
            <person name="Gilroy R."/>
            <person name="Ravi A."/>
            <person name="Getino M."/>
            <person name="Pursley I."/>
            <person name="Horton D.L."/>
            <person name="Alikhan N.F."/>
            <person name="Baker D."/>
            <person name="Gharbi K."/>
            <person name="Hall N."/>
            <person name="Watson M."/>
            <person name="Adriaenssens E.M."/>
            <person name="Foster-Nyarko E."/>
            <person name="Jarju S."/>
            <person name="Secka A."/>
            <person name="Antonio M."/>
            <person name="Oren A."/>
            <person name="Chaudhuri R.R."/>
            <person name="La Ragione R."/>
            <person name="Hildebrand F."/>
            <person name="Pallen M.J."/>
        </authorList>
    </citation>
    <scope>NUCLEOTIDE SEQUENCE</scope>
    <source>
        <strain evidence="7">1277</strain>
    </source>
</reference>
<dbReference type="Gene3D" id="3.100.10.20">
    <property type="entry name" value="CRISPR-associated endonuclease Cas1, N-terminal domain"/>
    <property type="match status" value="1"/>
</dbReference>
<keyword evidence="6" id="KW-0051">Antiviral defense</keyword>
<evidence type="ECO:0000256" key="1">
    <source>
        <dbReference type="ARBA" id="ARBA00022722"/>
    </source>
</evidence>
<dbReference type="GO" id="GO:0016787">
    <property type="term" value="F:hydrolase activity"/>
    <property type="evidence" value="ECO:0007669"/>
    <property type="project" value="UniProtKB-KW"/>
</dbReference>
<name>A0A921MYX8_9FIRM</name>
<sequence length="96" mass="10920">MWRIIVIQNDSDISLNNENLIIKNMNGIFSINISEISVLIIDNIKSKISTYTMFKLSEYNICVIFCDDKHMPISNVIGINSHSRSSKVLESQINVS</sequence>
<accession>A0A921MYX8</accession>
<dbReference type="GO" id="GO:0003676">
    <property type="term" value="F:nucleic acid binding"/>
    <property type="evidence" value="ECO:0007669"/>
    <property type="project" value="InterPro"/>
</dbReference>
<proteinExistence type="predicted"/>
<keyword evidence="4" id="KW-0378">Hydrolase</keyword>
<comment type="caution">
    <text evidence="7">The sequence shown here is derived from an EMBL/GenBank/DDBJ whole genome shotgun (WGS) entry which is preliminary data.</text>
</comment>
<dbReference type="Pfam" id="PF01867">
    <property type="entry name" value="Cas_Cas1"/>
    <property type="match status" value="1"/>
</dbReference>